<dbReference type="EMBL" id="AGNL01031413">
    <property type="protein sequence ID" value="EJK56433.1"/>
    <property type="molecule type" value="Genomic_DNA"/>
</dbReference>
<sequence length="339" mass="36115">MSFPISRRHIGDGNDGKKWPGWTCGGRRLEHDREGLHCFGVREGEDREGRTGTQQSTILRSSFKFNHWWRVLNLPCRLACETRSSRVHYPWVEWSSSKIGFEGCSGTASSCSIDPRPPTRAGTAPCGVTIEIPPECPTRALPLKSPGTPLPRRSGGEATRLGPNFCQVGRTGLAPPPCRGLASHVPRLTEGCVQREYTPRLIEDRRSFGPGGLAKEERHPASICPSHSSLVSLPPADGAARPSDSQGGDAAASLRPTQLRPGGPREEETRGGGRSVVPSTSDSCAHFSTHPHRPPGDGAARPPGSLCRHSRPVPVPVLVVLPGPAGGGGRTVAQVAPPP</sequence>
<reference evidence="2 3" key="1">
    <citation type="journal article" date="2012" name="Genome Biol.">
        <title>Genome and low-iron response of an oceanic diatom adapted to chronic iron limitation.</title>
        <authorList>
            <person name="Lommer M."/>
            <person name="Specht M."/>
            <person name="Roy A.S."/>
            <person name="Kraemer L."/>
            <person name="Andreson R."/>
            <person name="Gutowska M.A."/>
            <person name="Wolf J."/>
            <person name="Bergner S.V."/>
            <person name="Schilhabel M.B."/>
            <person name="Klostermeier U.C."/>
            <person name="Beiko R.G."/>
            <person name="Rosenstiel P."/>
            <person name="Hippler M."/>
            <person name="Laroche J."/>
        </authorList>
    </citation>
    <scope>NUCLEOTIDE SEQUENCE [LARGE SCALE GENOMIC DNA]</scope>
    <source>
        <strain evidence="2 3">CCMP1005</strain>
    </source>
</reference>
<feature type="region of interest" description="Disordered" evidence="1">
    <location>
        <begin position="203"/>
        <end position="311"/>
    </location>
</feature>
<organism evidence="2 3">
    <name type="scientific">Thalassiosira oceanica</name>
    <name type="common">Marine diatom</name>
    <dbReference type="NCBI Taxonomy" id="159749"/>
    <lineage>
        <taxon>Eukaryota</taxon>
        <taxon>Sar</taxon>
        <taxon>Stramenopiles</taxon>
        <taxon>Ochrophyta</taxon>
        <taxon>Bacillariophyta</taxon>
        <taxon>Coscinodiscophyceae</taxon>
        <taxon>Thalassiosirophycidae</taxon>
        <taxon>Thalassiosirales</taxon>
        <taxon>Thalassiosiraceae</taxon>
        <taxon>Thalassiosira</taxon>
    </lineage>
</organism>
<feature type="non-terminal residue" evidence="2">
    <location>
        <position position="339"/>
    </location>
</feature>
<evidence type="ECO:0000256" key="1">
    <source>
        <dbReference type="SAM" id="MobiDB-lite"/>
    </source>
</evidence>
<proteinExistence type="predicted"/>
<name>K0RRI6_THAOC</name>
<feature type="region of interest" description="Disordered" evidence="1">
    <location>
        <begin position="137"/>
        <end position="158"/>
    </location>
</feature>
<comment type="caution">
    <text evidence="2">The sequence shown here is derived from an EMBL/GenBank/DDBJ whole genome shotgun (WGS) entry which is preliminary data.</text>
</comment>
<dbReference type="Proteomes" id="UP000266841">
    <property type="component" value="Unassembled WGS sequence"/>
</dbReference>
<keyword evidence="3" id="KW-1185">Reference proteome</keyword>
<accession>K0RRI6</accession>
<protein>
    <submittedName>
        <fullName evidence="2">Uncharacterized protein</fullName>
    </submittedName>
</protein>
<evidence type="ECO:0000313" key="2">
    <source>
        <dbReference type="EMBL" id="EJK56433.1"/>
    </source>
</evidence>
<evidence type="ECO:0000313" key="3">
    <source>
        <dbReference type="Proteomes" id="UP000266841"/>
    </source>
</evidence>
<dbReference type="AlphaFoldDB" id="K0RRI6"/>
<gene>
    <name evidence="2" type="ORF">THAOC_23677</name>
</gene>